<organism evidence="2 3">
    <name type="scientific">Kolteria novifilia</name>
    <dbReference type="NCBI Taxonomy" id="2527975"/>
    <lineage>
        <taxon>Bacteria</taxon>
        <taxon>Pseudomonadati</taxon>
        <taxon>Planctomycetota</taxon>
        <taxon>Planctomycetia</taxon>
        <taxon>Kolteriales</taxon>
        <taxon>Kolteriaceae</taxon>
        <taxon>Kolteria</taxon>
    </lineage>
</organism>
<feature type="signal peptide" evidence="1">
    <location>
        <begin position="1"/>
        <end position="28"/>
    </location>
</feature>
<dbReference type="PROSITE" id="PS51318">
    <property type="entry name" value="TAT"/>
    <property type="match status" value="1"/>
</dbReference>
<gene>
    <name evidence="2" type="ORF">Pan216_13400</name>
</gene>
<reference evidence="2 3" key="1">
    <citation type="submission" date="2019-02" db="EMBL/GenBank/DDBJ databases">
        <title>Deep-cultivation of Planctomycetes and their phenomic and genomic characterization uncovers novel biology.</title>
        <authorList>
            <person name="Wiegand S."/>
            <person name="Jogler M."/>
            <person name="Boedeker C."/>
            <person name="Pinto D."/>
            <person name="Vollmers J."/>
            <person name="Rivas-Marin E."/>
            <person name="Kohn T."/>
            <person name="Peeters S.H."/>
            <person name="Heuer A."/>
            <person name="Rast P."/>
            <person name="Oberbeckmann S."/>
            <person name="Bunk B."/>
            <person name="Jeske O."/>
            <person name="Meyerdierks A."/>
            <person name="Storesund J.E."/>
            <person name="Kallscheuer N."/>
            <person name="Luecker S."/>
            <person name="Lage O.M."/>
            <person name="Pohl T."/>
            <person name="Merkel B.J."/>
            <person name="Hornburger P."/>
            <person name="Mueller R.-W."/>
            <person name="Bruemmer F."/>
            <person name="Labrenz M."/>
            <person name="Spormann A.M."/>
            <person name="Op den Camp H."/>
            <person name="Overmann J."/>
            <person name="Amann R."/>
            <person name="Jetten M.S.M."/>
            <person name="Mascher T."/>
            <person name="Medema M.H."/>
            <person name="Devos D.P."/>
            <person name="Kaster A.-K."/>
            <person name="Ovreas L."/>
            <person name="Rohde M."/>
            <person name="Galperin M.Y."/>
            <person name="Jogler C."/>
        </authorList>
    </citation>
    <scope>NUCLEOTIDE SEQUENCE [LARGE SCALE GENOMIC DNA]</scope>
    <source>
        <strain evidence="2 3">Pan216</strain>
    </source>
</reference>
<name>A0A518B0I4_9BACT</name>
<evidence type="ECO:0000313" key="2">
    <source>
        <dbReference type="EMBL" id="QDU60499.1"/>
    </source>
</evidence>
<keyword evidence="3" id="KW-1185">Reference proteome</keyword>
<proteinExistence type="predicted"/>
<dbReference type="NCBIfam" id="TIGR04332">
    <property type="entry name" value="gamma_Glu_sys"/>
    <property type="match status" value="1"/>
</dbReference>
<evidence type="ECO:0000256" key="1">
    <source>
        <dbReference type="SAM" id="SignalP"/>
    </source>
</evidence>
<dbReference type="InterPro" id="IPR006311">
    <property type="entry name" value="TAT_signal"/>
</dbReference>
<keyword evidence="1" id="KW-0732">Signal</keyword>
<feature type="chain" id="PRO_5022000979" description="Poly-gamma-glutamate system protein" evidence="1">
    <location>
        <begin position="29"/>
        <end position="365"/>
    </location>
</feature>
<sequence precursor="true">MTYLRRTMLRTAVLTSAFLVMPTPRAFAGAPRAIASAEFTQAAEHAVELMKAVKQLRLERGYPINLELDPTGSGLIGAADTALTSMRGNLVSKRSSANPNFAAAVVSMLKQAGVKEGDTIAVGWTGSLPAFNLCVAASIETLDLNPVCVASTSASQYGANFPEMTWLDIERYLHEKELISFRSVAASLGGREDQGLNFNDKSRNMLRAAIERNQLPFLHETTLGDSIRRRMDLIDRHADDHEIKAYINVGGGAASVGRSIGKRSYHPGLNLEASAKALSIDSVMTRFMKRGVPVIHMVSASKLAVNYDFPVPPAAIPAVGEGKLFASSTSRIASARKPVGKQVSKVIETPAPAPEEVDVVAPSVP</sequence>
<evidence type="ECO:0000313" key="3">
    <source>
        <dbReference type="Proteomes" id="UP000317093"/>
    </source>
</evidence>
<dbReference type="AlphaFoldDB" id="A0A518B0I4"/>
<evidence type="ECO:0008006" key="4">
    <source>
        <dbReference type="Google" id="ProtNLM"/>
    </source>
</evidence>
<protein>
    <recommendedName>
        <fullName evidence="4">Poly-gamma-glutamate system protein</fullName>
    </recommendedName>
</protein>
<dbReference type="RefSeq" id="WP_419193331.1">
    <property type="nucleotide sequence ID" value="NZ_CP036279.1"/>
</dbReference>
<dbReference type="KEGG" id="knv:Pan216_13400"/>
<dbReference type="EMBL" id="CP036279">
    <property type="protein sequence ID" value="QDU60499.1"/>
    <property type="molecule type" value="Genomic_DNA"/>
</dbReference>
<dbReference type="InterPro" id="IPR027602">
    <property type="entry name" value="PGA_system"/>
</dbReference>
<dbReference type="Proteomes" id="UP000317093">
    <property type="component" value="Chromosome"/>
</dbReference>
<accession>A0A518B0I4</accession>